<keyword evidence="2" id="KW-0472">Membrane</keyword>
<evidence type="ECO:0000259" key="3">
    <source>
        <dbReference type="Pfam" id="PF20155"/>
    </source>
</evidence>
<dbReference type="Pfam" id="PF20155">
    <property type="entry name" value="TMP_3"/>
    <property type="match status" value="1"/>
</dbReference>
<dbReference type="InterPro" id="IPR013491">
    <property type="entry name" value="Tape_meas_N"/>
</dbReference>
<dbReference type="AlphaFoldDB" id="A0A1B7HND7"/>
<protein>
    <submittedName>
        <fullName evidence="4">Putative tail length tape measure protein</fullName>
    </submittedName>
</protein>
<proteinExistence type="predicted"/>
<comment type="caution">
    <text evidence="4">The sequence shown here is derived from an EMBL/GenBank/DDBJ whole genome shotgun (WGS) entry which is preliminary data.</text>
</comment>
<feature type="region of interest" description="Disordered" evidence="1">
    <location>
        <begin position="195"/>
        <end position="239"/>
    </location>
</feature>
<accession>A0A1B7HND7</accession>
<reference evidence="4 5" key="1">
    <citation type="submission" date="2016-04" db="EMBL/GenBank/DDBJ databases">
        <title>ATOL: Assembling a taxonomically balanced genome-scale reconstruction of the evolutionary history of the Enterobacteriaceae.</title>
        <authorList>
            <person name="Plunkett G.III."/>
            <person name="Neeno-Eckwall E.C."/>
            <person name="Glasner J.D."/>
            <person name="Perna N.T."/>
        </authorList>
    </citation>
    <scope>NUCLEOTIDE SEQUENCE [LARGE SCALE GENOMIC DNA]</scope>
    <source>
        <strain evidence="4 5">ATCC 51604</strain>
    </source>
</reference>
<dbReference type="NCBIfam" id="TIGR02675">
    <property type="entry name" value="tape_meas_nterm"/>
    <property type="match status" value="1"/>
</dbReference>
<evidence type="ECO:0000256" key="1">
    <source>
        <dbReference type="SAM" id="MobiDB-lite"/>
    </source>
</evidence>
<feature type="transmembrane region" description="Helical" evidence="2">
    <location>
        <begin position="552"/>
        <end position="570"/>
    </location>
</feature>
<name>A0A1B7HND7_9ENTR</name>
<dbReference type="EMBL" id="LXEP01000044">
    <property type="protein sequence ID" value="OAT17147.1"/>
    <property type="molecule type" value="Genomic_DNA"/>
</dbReference>
<dbReference type="PATRIC" id="fig|1354253.4.peg.4510"/>
<dbReference type="Proteomes" id="UP000078504">
    <property type="component" value="Unassembled WGS sequence"/>
</dbReference>
<feature type="domain" description="Tape measure protein N-terminal" evidence="3">
    <location>
        <begin position="327"/>
        <end position="510"/>
    </location>
</feature>
<gene>
    <name evidence="4" type="ORF">M977_04393</name>
</gene>
<feature type="compositionally biased region" description="Pro residues" evidence="1">
    <location>
        <begin position="204"/>
        <end position="213"/>
    </location>
</feature>
<feature type="region of interest" description="Disordered" evidence="1">
    <location>
        <begin position="255"/>
        <end position="293"/>
    </location>
</feature>
<organism evidence="4 5">
    <name type="scientific">Buttiauxella gaviniae ATCC 51604</name>
    <dbReference type="NCBI Taxonomy" id="1354253"/>
    <lineage>
        <taxon>Bacteria</taxon>
        <taxon>Pseudomonadati</taxon>
        <taxon>Pseudomonadota</taxon>
        <taxon>Gammaproteobacteria</taxon>
        <taxon>Enterobacterales</taxon>
        <taxon>Enterobacteriaceae</taxon>
        <taxon>Buttiauxella</taxon>
    </lineage>
</organism>
<evidence type="ECO:0000256" key="2">
    <source>
        <dbReference type="SAM" id="Phobius"/>
    </source>
</evidence>
<feature type="transmembrane region" description="Helical" evidence="2">
    <location>
        <begin position="576"/>
        <end position="594"/>
    </location>
</feature>
<evidence type="ECO:0000313" key="4">
    <source>
        <dbReference type="EMBL" id="OAT17147.1"/>
    </source>
</evidence>
<dbReference type="RefSeq" id="WP_083962987.1">
    <property type="nucleotide sequence ID" value="NZ_LXEP01000044.1"/>
</dbReference>
<evidence type="ECO:0000313" key="5">
    <source>
        <dbReference type="Proteomes" id="UP000078504"/>
    </source>
</evidence>
<keyword evidence="2" id="KW-1133">Transmembrane helix</keyword>
<feature type="region of interest" description="Disordered" evidence="1">
    <location>
        <begin position="159"/>
        <end position="178"/>
    </location>
</feature>
<sequence length="763" mass="79126">MSEQGDLVTKIDVIPDLAGIDSFDAAIERAIGKVNQLDAAIKRVNNLKPASPYAPRNTAAAPSVATTAAVATIAATGANLITRTPLAETVRKEAQKVARAAVEGTASGLTGLPSPALRLPPTQQLAAVLPALKPPVIQRIQPLPQQTVAPVPVAPVPRITPPAPQPAAALPTPKPPVIQRIQPLPQQTVAPVPVAPVPRITPSAPQPAAPKAPSPSSGGGGLSIPPQQHQNWSNGHAGGLATRADANFAGTRKGFSIFGESTPRKINDIDLGGTDWNEASGKSKPKKKPVAEGVERATGGGLGVENLIGGATLTAGVVAAWNGVSASLDSIQRQQAQIARLAQTTGDAKDAFFALNQAASDVRSDSGAFISTYTNMATATQKLGLSQEQTIQATQGLVGALQLGGGSAESVNAALYQMGQAFSSDRFSGDEFKSFMEAIGTMAPEVAKAFGTDVKGLRDMSTEGKLTAETMIKAFQKLAASNADLLKKQGWTWGQVTTVMKNDWQAFLAKATISGEWQKFTDWAANTLIPVARKAEGEVAEFWSTLADESKAAILIGILGAVGAAFFALATPVLAAVWPFLAVGAAVWLLYEAFVEWKAWLNGEGGTVFDSLFGSFDEFEKRYPNLIAALRKLIDLGGKAAAGINNSTKNNNDSGFFGDIVEHPIKSAMDGIYEMTPLASTVRAFKGITSMFDLNPLTGVESALGMASGSGGSGMNVTNSGNKTTTIYVNSAKEAADTVNNISDAGAINGDISGNIAESTGAR</sequence>
<keyword evidence="2" id="KW-0812">Transmembrane</keyword>